<dbReference type="PANTHER" id="PTHR34815">
    <property type="entry name" value="LYSINE ACETYLTRANSFERASE"/>
    <property type="match status" value="1"/>
</dbReference>
<gene>
    <name evidence="2" type="ORF">P691DRAFT_702200</name>
</gene>
<keyword evidence="3" id="KW-1185">Reference proteome</keyword>
<feature type="domain" description="LYC1 C-terminal" evidence="1">
    <location>
        <begin position="203"/>
        <end position="364"/>
    </location>
</feature>
<dbReference type="InterPro" id="IPR055100">
    <property type="entry name" value="GNAT_LYC1-like"/>
</dbReference>
<accession>A0A9P6C628</accession>
<dbReference type="SUPFAM" id="SSF55729">
    <property type="entry name" value="Acyl-CoA N-acyltransferases (Nat)"/>
    <property type="match status" value="2"/>
</dbReference>
<dbReference type="EMBL" id="MU151116">
    <property type="protein sequence ID" value="KAF9449934.1"/>
    <property type="molecule type" value="Genomic_DNA"/>
</dbReference>
<dbReference type="Proteomes" id="UP000807342">
    <property type="component" value="Unassembled WGS sequence"/>
</dbReference>
<proteinExistence type="predicted"/>
<dbReference type="Gene3D" id="3.40.630.30">
    <property type="match status" value="1"/>
</dbReference>
<feature type="non-terminal residue" evidence="2">
    <location>
        <position position="364"/>
    </location>
</feature>
<dbReference type="OrthoDB" id="2020070at2759"/>
<dbReference type="InterPro" id="IPR016181">
    <property type="entry name" value="Acyl_CoA_acyltransferase"/>
</dbReference>
<organism evidence="2 3">
    <name type="scientific">Macrolepiota fuliginosa MF-IS2</name>
    <dbReference type="NCBI Taxonomy" id="1400762"/>
    <lineage>
        <taxon>Eukaryota</taxon>
        <taxon>Fungi</taxon>
        <taxon>Dikarya</taxon>
        <taxon>Basidiomycota</taxon>
        <taxon>Agaricomycotina</taxon>
        <taxon>Agaricomycetes</taxon>
        <taxon>Agaricomycetidae</taxon>
        <taxon>Agaricales</taxon>
        <taxon>Agaricineae</taxon>
        <taxon>Agaricaceae</taxon>
        <taxon>Macrolepiota</taxon>
    </lineage>
</organism>
<dbReference type="PANTHER" id="PTHR34815:SF2">
    <property type="entry name" value="N-ACETYLTRANSFERASE DOMAIN-CONTAINING PROTEIN"/>
    <property type="match status" value="1"/>
</dbReference>
<comment type="caution">
    <text evidence="2">The sequence shown here is derived from an EMBL/GenBank/DDBJ whole genome shotgun (WGS) entry which is preliminary data.</text>
</comment>
<evidence type="ECO:0000259" key="1">
    <source>
        <dbReference type="Pfam" id="PF22998"/>
    </source>
</evidence>
<name>A0A9P6C628_9AGAR</name>
<reference evidence="2" key="1">
    <citation type="submission" date="2020-11" db="EMBL/GenBank/DDBJ databases">
        <authorList>
            <consortium name="DOE Joint Genome Institute"/>
            <person name="Ahrendt S."/>
            <person name="Riley R."/>
            <person name="Andreopoulos W."/>
            <person name="Labutti K."/>
            <person name="Pangilinan J."/>
            <person name="Ruiz-Duenas F.J."/>
            <person name="Barrasa J.M."/>
            <person name="Sanchez-Garcia M."/>
            <person name="Camarero S."/>
            <person name="Miyauchi S."/>
            <person name="Serrano A."/>
            <person name="Linde D."/>
            <person name="Babiker R."/>
            <person name="Drula E."/>
            <person name="Ayuso-Fernandez I."/>
            <person name="Pacheco R."/>
            <person name="Padilla G."/>
            <person name="Ferreira P."/>
            <person name="Barriuso J."/>
            <person name="Kellner H."/>
            <person name="Castanera R."/>
            <person name="Alfaro M."/>
            <person name="Ramirez L."/>
            <person name="Pisabarro A.G."/>
            <person name="Kuo A."/>
            <person name="Tritt A."/>
            <person name="Lipzen A."/>
            <person name="He G."/>
            <person name="Yan M."/>
            <person name="Ng V."/>
            <person name="Cullen D."/>
            <person name="Martin F."/>
            <person name="Rosso M.-N."/>
            <person name="Henrissat B."/>
            <person name="Hibbett D."/>
            <person name="Martinez A.T."/>
            <person name="Grigoriev I.V."/>
        </authorList>
    </citation>
    <scope>NUCLEOTIDE SEQUENCE</scope>
    <source>
        <strain evidence="2">MF-IS2</strain>
    </source>
</reference>
<dbReference type="AlphaFoldDB" id="A0A9P6C628"/>
<evidence type="ECO:0000313" key="2">
    <source>
        <dbReference type="EMBL" id="KAF9449934.1"/>
    </source>
</evidence>
<dbReference type="CDD" id="cd04301">
    <property type="entry name" value="NAT_SF"/>
    <property type="match status" value="1"/>
</dbReference>
<protein>
    <recommendedName>
        <fullName evidence="1">LYC1 C-terminal domain-containing protein</fullName>
    </recommendedName>
</protein>
<dbReference type="Pfam" id="PF22998">
    <property type="entry name" value="GNAT_LYC1-like"/>
    <property type="match status" value="1"/>
</dbReference>
<evidence type="ECO:0000313" key="3">
    <source>
        <dbReference type="Proteomes" id="UP000807342"/>
    </source>
</evidence>
<sequence length="364" mass="41880">MLSEISLYVATPEQTIVSRKRTAVEWGRGLTLDEYLDRDAVGEGEEFARDGKLITWVLAPRNDPTTLDFFCSCETFKRKIVLCRPSQSGVLEEGYGYGIGTVFTAPHHRGKGYGKHMMRLLHWVLARDEYIATQVFPETEWGQRPTRVEGAGEGWVSALWSDVGPRFYTECGMSVEDEGWIIRDPISTIWKMDEVGDIPEIEGEVAWLDEKLAEEAWDRDAEQIKDDVVQQARKVNKGQFSFLPNEGVGMYRWFRLEYHFSRYVERPPEYCGVRIGEGFATWTCEFRPGSPRTLIVTRVRADRKTAERLIQCALGYARRLGVEQVEAWNLGLGAQVVRDEHLSALKTYFSEEVEWMANEEFCWC</sequence>
<dbReference type="InterPro" id="IPR053013">
    <property type="entry name" value="LAT"/>
</dbReference>